<keyword evidence="2" id="KW-1185">Reference proteome</keyword>
<protein>
    <submittedName>
        <fullName evidence="1">Uncharacterized protein</fullName>
    </submittedName>
</protein>
<gene>
    <name evidence="1" type="ORF">ABIE13_000082</name>
</gene>
<organism evidence="1 2">
    <name type="scientific">Ottowia thiooxydans</name>
    <dbReference type="NCBI Taxonomy" id="219182"/>
    <lineage>
        <taxon>Bacteria</taxon>
        <taxon>Pseudomonadati</taxon>
        <taxon>Pseudomonadota</taxon>
        <taxon>Betaproteobacteria</taxon>
        <taxon>Burkholderiales</taxon>
        <taxon>Comamonadaceae</taxon>
        <taxon>Ottowia</taxon>
    </lineage>
</organism>
<comment type="caution">
    <text evidence="1">The sequence shown here is derived from an EMBL/GenBank/DDBJ whole genome shotgun (WGS) entry which is preliminary data.</text>
</comment>
<name>A0ABV2Q1T3_9BURK</name>
<evidence type="ECO:0000313" key="2">
    <source>
        <dbReference type="Proteomes" id="UP001549320"/>
    </source>
</evidence>
<dbReference type="Proteomes" id="UP001549320">
    <property type="component" value="Unassembled WGS sequence"/>
</dbReference>
<evidence type="ECO:0000313" key="1">
    <source>
        <dbReference type="EMBL" id="MET4574985.1"/>
    </source>
</evidence>
<dbReference type="EMBL" id="JBEPSH010000001">
    <property type="protein sequence ID" value="MET4574985.1"/>
    <property type="molecule type" value="Genomic_DNA"/>
</dbReference>
<reference evidence="1 2" key="1">
    <citation type="submission" date="2024-06" db="EMBL/GenBank/DDBJ databases">
        <title>Sorghum-associated microbial communities from plants grown in Nebraska, USA.</title>
        <authorList>
            <person name="Schachtman D."/>
        </authorList>
    </citation>
    <scope>NUCLEOTIDE SEQUENCE [LARGE SCALE GENOMIC DNA]</scope>
    <source>
        <strain evidence="1 2">2709</strain>
    </source>
</reference>
<accession>A0ABV2Q1T3</accession>
<proteinExistence type="predicted"/>
<dbReference type="RefSeq" id="WP_354440180.1">
    <property type="nucleotide sequence ID" value="NZ_JBEPSH010000001.1"/>
</dbReference>
<sequence length="75" mass="8267">MAIRNEAYPPIESITKPTVPTPQAAYYLIVAHRNGPQGVVPLQFIGKYQQMGDWMGSKPLHKAAPASLRSRSADF</sequence>